<evidence type="ECO:0000313" key="2">
    <source>
        <dbReference type="Proteomes" id="UP000033682"/>
    </source>
</evidence>
<proteinExistence type="predicted"/>
<geneLocation type="plasmid" evidence="1">
    <name>pHma11p1</name>
</geneLocation>
<evidence type="ECO:0000313" key="1">
    <source>
        <dbReference type="EMBL" id="KJY59709.1"/>
    </source>
</evidence>
<name>A0A0F4LN65_9LACO</name>
<dbReference type="HOGENOM" id="CLU_1775009_0_0_9"/>
<dbReference type="PATRIC" id="fig|303541.3.peg.123"/>
<reference evidence="1 2" key="1">
    <citation type="submission" date="2015-01" db="EMBL/GenBank/DDBJ databases">
        <title>Comparative genomics of the lactic acid bacteria isolated from the honey bee gut.</title>
        <authorList>
            <person name="Ellegaard K.M."/>
            <person name="Tamarit D."/>
            <person name="Javelind E."/>
            <person name="Olofsson T."/>
            <person name="Andersson S.G."/>
            <person name="Vasquez A."/>
        </authorList>
    </citation>
    <scope>NUCLEOTIDE SEQUENCE [LARGE SCALE GENOMIC DNA]</scope>
    <source>
        <strain evidence="1 2">Hma11</strain>
        <plasmid evidence="1">pHma11p1</plasmid>
    </source>
</reference>
<dbReference type="Proteomes" id="UP000033682">
    <property type="component" value="Unassembled WGS sequence"/>
</dbReference>
<comment type="caution">
    <text evidence="1">The sequence shown here is derived from an EMBL/GenBank/DDBJ whole genome shotgun (WGS) entry which is preliminary data.</text>
</comment>
<sequence length="146" mass="17392">MNKVTTQDLEEIEKVAKKHKNFFQEIEENISKKSSEVRDFIVEEIRCNVYDINDSLNSDLKDLLTELENYFGNDADSYIDRLQEQMKYARNFIINAYADFVFKYGGISEDYFMNDINEYYQKEEFDVNEINSILEDAKFEKLPLKS</sequence>
<gene>
    <name evidence="1" type="ORF">JF72_15490</name>
</gene>
<organism evidence="1 2">
    <name type="scientific">Lactobacillus apis</name>
    <dbReference type="NCBI Taxonomy" id="303541"/>
    <lineage>
        <taxon>Bacteria</taxon>
        <taxon>Bacillati</taxon>
        <taxon>Bacillota</taxon>
        <taxon>Bacilli</taxon>
        <taxon>Lactobacillales</taxon>
        <taxon>Lactobacillaceae</taxon>
        <taxon>Lactobacillus</taxon>
    </lineage>
</organism>
<dbReference type="EMBL" id="JXLG01000016">
    <property type="protein sequence ID" value="KJY59709.1"/>
    <property type="molecule type" value="Genomic_DNA"/>
</dbReference>
<keyword evidence="1" id="KW-0614">Plasmid</keyword>
<protein>
    <submittedName>
        <fullName evidence="1">Uncharacterized protein</fullName>
    </submittedName>
</protein>
<keyword evidence="2" id="KW-1185">Reference proteome</keyword>
<dbReference type="RefSeq" id="WP_046308399.1">
    <property type="nucleotide sequence ID" value="NZ_KQ034005.1"/>
</dbReference>
<accession>A0A0F4LN65</accession>
<dbReference type="AlphaFoldDB" id="A0A0F4LN65"/>